<evidence type="ECO:0008006" key="3">
    <source>
        <dbReference type="Google" id="ProtNLM"/>
    </source>
</evidence>
<protein>
    <recommendedName>
        <fullName evidence="3">DUF2508 domain-containing protein</fullName>
    </recommendedName>
</protein>
<evidence type="ECO:0000313" key="2">
    <source>
        <dbReference type="Proteomes" id="UP000005435"/>
    </source>
</evidence>
<reference evidence="2" key="1">
    <citation type="submission" date="2011-12" db="EMBL/GenBank/DDBJ databases">
        <title>Complete sequence of Clostridium clariflavum DSM 19732.</title>
        <authorList>
            <consortium name="US DOE Joint Genome Institute"/>
            <person name="Lucas S."/>
            <person name="Han J."/>
            <person name="Lapidus A."/>
            <person name="Cheng J.-F."/>
            <person name="Goodwin L."/>
            <person name="Pitluck S."/>
            <person name="Peters L."/>
            <person name="Teshima H."/>
            <person name="Detter J.C."/>
            <person name="Han C."/>
            <person name="Tapia R."/>
            <person name="Land M."/>
            <person name="Hauser L."/>
            <person name="Kyrpides N."/>
            <person name="Ivanova N."/>
            <person name="Pagani I."/>
            <person name="Kitzmiller T."/>
            <person name="Lynd L."/>
            <person name="Izquierdo J."/>
            <person name="Woyke T."/>
        </authorList>
    </citation>
    <scope>NUCLEOTIDE SEQUENCE [LARGE SCALE GENOMIC DNA]</scope>
    <source>
        <strain evidence="2">DSM 19732 / NBRC 101661 / EBR45</strain>
    </source>
</reference>
<evidence type="ECO:0000313" key="1">
    <source>
        <dbReference type="EMBL" id="AEV66779.1"/>
    </source>
</evidence>
<dbReference type="Pfam" id="PF10704">
    <property type="entry name" value="DUF2508"/>
    <property type="match status" value="1"/>
</dbReference>
<dbReference type="OrthoDB" id="1809893at2"/>
<reference evidence="1 2" key="2">
    <citation type="journal article" date="2012" name="Stand. Genomic Sci.">
        <title>Complete Genome Sequence of Clostridium clariflavum DSM 19732.</title>
        <authorList>
            <person name="Izquierdo J.A."/>
            <person name="Goodwin L."/>
            <person name="Davenport K.W."/>
            <person name="Teshima H."/>
            <person name="Bruce D."/>
            <person name="Detter C."/>
            <person name="Tapia R."/>
            <person name="Han S."/>
            <person name="Land M."/>
            <person name="Hauser L."/>
            <person name="Jeffries C.D."/>
            <person name="Han J."/>
            <person name="Pitluck S."/>
            <person name="Nolan M."/>
            <person name="Chen A."/>
            <person name="Huntemann M."/>
            <person name="Mavromatis K."/>
            <person name="Mikhailova N."/>
            <person name="Liolios K."/>
            <person name="Woyke T."/>
            <person name="Lynd L.R."/>
        </authorList>
    </citation>
    <scope>NUCLEOTIDE SEQUENCE [LARGE SCALE GENOMIC DNA]</scope>
    <source>
        <strain evidence="2">DSM 19732 / NBRC 101661 / EBR45</strain>
    </source>
</reference>
<dbReference type="AlphaFoldDB" id="G8LYR1"/>
<dbReference type="Proteomes" id="UP000005435">
    <property type="component" value="Chromosome"/>
</dbReference>
<organism evidence="1 2">
    <name type="scientific">Acetivibrio clariflavus (strain DSM 19732 / NBRC 101661 / EBR45)</name>
    <name type="common">Clostridium clariflavum</name>
    <dbReference type="NCBI Taxonomy" id="720554"/>
    <lineage>
        <taxon>Bacteria</taxon>
        <taxon>Bacillati</taxon>
        <taxon>Bacillota</taxon>
        <taxon>Clostridia</taxon>
        <taxon>Eubacteriales</taxon>
        <taxon>Oscillospiraceae</taxon>
        <taxon>Acetivibrio</taxon>
    </lineage>
</organism>
<proteinExistence type="predicted"/>
<dbReference type="eggNOG" id="ENOG5033ZSS">
    <property type="taxonomic scope" value="Bacteria"/>
</dbReference>
<sequence>MNLNIQKQEKLKEHKSYIFQRVFNFLNIIKSNEFTEKDAIETQNLIESIIKAKKEWIEASEDFNYAVDKEMIDYFTYKIKAYEARYEYLLRIAKEKGIKYDAKLTKK</sequence>
<accession>G8LYR1</accession>
<dbReference type="RefSeq" id="WP_014253417.1">
    <property type="nucleotide sequence ID" value="NC_016627.1"/>
</dbReference>
<dbReference type="HOGENOM" id="CLU_2205541_0_0_9"/>
<dbReference type="InterPro" id="IPR019644">
    <property type="entry name" value="DUF2508"/>
</dbReference>
<gene>
    <name evidence="1" type="ordered locus">Clocl_0021</name>
</gene>
<dbReference type="EMBL" id="CP003065">
    <property type="protein sequence ID" value="AEV66779.1"/>
    <property type="molecule type" value="Genomic_DNA"/>
</dbReference>
<name>G8LYR1_ACECE</name>
<dbReference type="KEGG" id="ccl:Clocl_0021"/>
<keyword evidence="2" id="KW-1185">Reference proteome</keyword>